<comment type="subcellular location">
    <subcellularLocation>
        <location evidence="1">Cytoplasm</location>
    </subcellularLocation>
</comment>
<reference evidence="7 8" key="1">
    <citation type="journal article" date="2010" name="Stand. Genomic Sci.">
        <title>Complete genome sequence of Desulfarculus baarsii type strain (2st14).</title>
        <authorList>
            <person name="Sun H."/>
            <person name="Spring S."/>
            <person name="Lapidus A."/>
            <person name="Davenport K."/>
            <person name="Del Rio T.G."/>
            <person name="Tice H."/>
            <person name="Nolan M."/>
            <person name="Copeland A."/>
            <person name="Cheng J.F."/>
            <person name="Lucas S."/>
            <person name="Tapia R."/>
            <person name="Goodwin L."/>
            <person name="Pitluck S."/>
            <person name="Ivanova N."/>
            <person name="Pagani I."/>
            <person name="Mavromatis K."/>
            <person name="Ovchinnikova G."/>
            <person name="Pati A."/>
            <person name="Chen A."/>
            <person name="Palaniappan K."/>
            <person name="Hauser L."/>
            <person name="Chang Y.J."/>
            <person name="Jeffries C.D."/>
            <person name="Detter J.C."/>
            <person name="Han C."/>
            <person name="Rohde M."/>
            <person name="Brambilla E."/>
            <person name="Goker M."/>
            <person name="Woyke T."/>
            <person name="Bristow J."/>
            <person name="Eisen J.A."/>
            <person name="Markowitz V."/>
            <person name="Hugenholtz P."/>
            <person name="Kyrpides N.C."/>
            <person name="Klenk H.P."/>
            <person name="Land M."/>
        </authorList>
    </citation>
    <scope>NUCLEOTIDE SEQUENCE [LARGE SCALE GENOMIC DNA]</scope>
    <source>
        <strain evidence="8">ATCC 33931 / DSM 2075 / LMG 7858 / VKM B-1802 / 2st14</strain>
    </source>
</reference>
<dbReference type="PROSITE" id="PS50110">
    <property type="entry name" value="RESPONSE_REGULATORY"/>
    <property type="match status" value="1"/>
</dbReference>
<accession>E1QER3</accession>
<dbReference type="InterPro" id="IPR001789">
    <property type="entry name" value="Sig_transdc_resp-reg_receiver"/>
</dbReference>
<dbReference type="GO" id="GO:0006935">
    <property type="term" value="P:chemotaxis"/>
    <property type="evidence" value="ECO:0007669"/>
    <property type="project" value="InterPro"/>
</dbReference>
<dbReference type="Pfam" id="PF01584">
    <property type="entry name" value="CheW"/>
    <property type="match status" value="1"/>
</dbReference>
<keyword evidence="4" id="KW-0597">Phosphoprotein</keyword>
<gene>
    <name evidence="7" type="ordered locus">Deba_0677</name>
</gene>
<evidence type="ECO:0000259" key="5">
    <source>
        <dbReference type="PROSITE" id="PS50110"/>
    </source>
</evidence>
<dbReference type="eggNOG" id="COG0835">
    <property type="taxonomic scope" value="Bacteria"/>
</dbReference>
<protein>
    <recommendedName>
        <fullName evidence="2">Chemotaxis protein CheW</fullName>
    </recommendedName>
</protein>
<dbReference type="STRING" id="644282.Deba_0677"/>
<sequence length="649" mass="71398">MSVPSDIRILLVEDSSIMRKMELAILRELGFVNVSEADDGRAAVEKLVTEEPVELIISDWNMPNFDGYELLKWVRADARRKNTPFIMATAQGEKKQVSLAREAGVSALVAKPFNADELRAKIEQCFGQAEAADEGSKARQPQFTDDGRLKLKIAHIQITDHLILGVLKHQIETGLARPKHFVLETVCLPGWNPVQQKLENGELDGALVLAPIGMDLFGYGVPIKLCLLAHKNGSIFVRRKSREYRKDRPADYFRDTAFYIPHRLSVHHMISHMYLSQLGLAPGTPGESVSDVRFEVVPPIKMPELLAQSELCSGFMVAEPLGTKAIASGAAELHFLSGEVWEHHPCCVVTLRDEVIAAHEAAVQEFISLLVKAGQFVKTEPGAAADIAVNFLDPGKTLGLKKAVLQNVLTEPSGITTTDLFPVIDDLRRMQDYMVHKMGVGAAVDLDAFVETRFAEVACQGLPRELSSHAPGEDLDLVAKVEAARAAAGQSSKAMLTSEGKYLSFALGGEDWAMAVLKTREIVGMQPVTKVARMPEYIRGVINLRGRVIPLVDLRLKLGMDQRAYDERTCVIVVEVMGRKGVVQTGVVVDSVTEVLNIRQDQIMEAPNFGAQLDTRHIQGLVQVGGRVKILLNIDRLLSDQDMNMLEAV</sequence>
<dbReference type="eggNOG" id="COG0745">
    <property type="taxonomic scope" value="Bacteria"/>
</dbReference>
<keyword evidence="3" id="KW-0963">Cytoplasm</keyword>
<organism evidence="7 8">
    <name type="scientific">Desulfarculus baarsii (strain ATCC 33931 / DSM 2075 / LMG 7858 / VKM B-1802 / 2st14)</name>
    <dbReference type="NCBI Taxonomy" id="644282"/>
    <lineage>
        <taxon>Bacteria</taxon>
        <taxon>Pseudomonadati</taxon>
        <taxon>Thermodesulfobacteriota</taxon>
        <taxon>Desulfarculia</taxon>
        <taxon>Desulfarculales</taxon>
        <taxon>Desulfarculaceae</taxon>
        <taxon>Desulfarculus</taxon>
    </lineage>
</organism>
<keyword evidence="8" id="KW-1185">Reference proteome</keyword>
<dbReference type="SUPFAM" id="SSF52172">
    <property type="entry name" value="CheY-like"/>
    <property type="match status" value="1"/>
</dbReference>
<dbReference type="SUPFAM" id="SSF50341">
    <property type="entry name" value="CheW-like"/>
    <property type="match status" value="1"/>
</dbReference>
<evidence type="ECO:0000256" key="2">
    <source>
        <dbReference type="ARBA" id="ARBA00021483"/>
    </source>
</evidence>
<evidence type="ECO:0000256" key="1">
    <source>
        <dbReference type="ARBA" id="ARBA00004496"/>
    </source>
</evidence>
<dbReference type="InterPro" id="IPR036061">
    <property type="entry name" value="CheW-like_dom_sf"/>
</dbReference>
<dbReference type="SMART" id="SM00448">
    <property type="entry name" value="REC"/>
    <property type="match status" value="1"/>
</dbReference>
<dbReference type="InterPro" id="IPR039315">
    <property type="entry name" value="CheW"/>
</dbReference>
<evidence type="ECO:0000256" key="3">
    <source>
        <dbReference type="ARBA" id="ARBA00022490"/>
    </source>
</evidence>
<dbReference type="HOGENOM" id="CLU_028871_10_3_7"/>
<dbReference type="Gene3D" id="2.30.30.40">
    <property type="entry name" value="SH3 Domains"/>
    <property type="match status" value="1"/>
</dbReference>
<feature type="domain" description="CheW-like" evidence="6">
    <location>
        <begin position="499"/>
        <end position="643"/>
    </location>
</feature>
<dbReference type="SUPFAM" id="SSF53850">
    <property type="entry name" value="Periplasmic binding protein-like II"/>
    <property type="match status" value="1"/>
</dbReference>
<dbReference type="InterPro" id="IPR002545">
    <property type="entry name" value="CheW-lke_dom"/>
</dbReference>
<dbReference type="InterPro" id="IPR011006">
    <property type="entry name" value="CheY-like_superfamily"/>
</dbReference>
<dbReference type="RefSeq" id="WP_013257504.1">
    <property type="nucleotide sequence ID" value="NC_014365.1"/>
</dbReference>
<evidence type="ECO:0000256" key="4">
    <source>
        <dbReference type="PROSITE-ProRule" id="PRU00169"/>
    </source>
</evidence>
<feature type="modified residue" description="4-aspartylphosphate" evidence="4">
    <location>
        <position position="59"/>
    </location>
</feature>
<dbReference type="AlphaFoldDB" id="E1QER3"/>
<dbReference type="PANTHER" id="PTHR22617">
    <property type="entry name" value="CHEMOTAXIS SENSOR HISTIDINE KINASE-RELATED"/>
    <property type="match status" value="1"/>
</dbReference>
<evidence type="ECO:0000313" key="7">
    <source>
        <dbReference type="EMBL" id="ADK84049.1"/>
    </source>
</evidence>
<dbReference type="Gene3D" id="3.40.50.2300">
    <property type="match status" value="1"/>
</dbReference>
<dbReference type="Proteomes" id="UP000009047">
    <property type="component" value="Chromosome"/>
</dbReference>
<dbReference type="GO" id="GO:0000160">
    <property type="term" value="P:phosphorelay signal transduction system"/>
    <property type="evidence" value="ECO:0007669"/>
    <property type="project" value="InterPro"/>
</dbReference>
<dbReference type="PROSITE" id="PS50851">
    <property type="entry name" value="CHEW"/>
    <property type="match status" value="1"/>
</dbReference>
<dbReference type="GO" id="GO:0005829">
    <property type="term" value="C:cytosol"/>
    <property type="evidence" value="ECO:0007669"/>
    <property type="project" value="TreeGrafter"/>
</dbReference>
<dbReference type="KEGG" id="dbr:Deba_0677"/>
<dbReference type="PANTHER" id="PTHR22617:SF45">
    <property type="entry name" value="CHEMOTAXIS PROTEIN CHEW"/>
    <property type="match status" value="1"/>
</dbReference>
<evidence type="ECO:0000313" key="8">
    <source>
        <dbReference type="Proteomes" id="UP000009047"/>
    </source>
</evidence>
<feature type="domain" description="Response regulatory" evidence="5">
    <location>
        <begin position="8"/>
        <end position="126"/>
    </location>
</feature>
<dbReference type="EMBL" id="CP002085">
    <property type="protein sequence ID" value="ADK84049.1"/>
    <property type="molecule type" value="Genomic_DNA"/>
</dbReference>
<proteinExistence type="predicted"/>
<dbReference type="SMART" id="SM00260">
    <property type="entry name" value="CheW"/>
    <property type="match status" value="1"/>
</dbReference>
<dbReference type="Pfam" id="PF13379">
    <property type="entry name" value="NMT1_2"/>
    <property type="match status" value="1"/>
</dbReference>
<dbReference type="Gene3D" id="3.40.190.10">
    <property type="entry name" value="Periplasmic binding protein-like II"/>
    <property type="match status" value="2"/>
</dbReference>
<evidence type="ECO:0000259" key="6">
    <source>
        <dbReference type="PROSITE" id="PS50851"/>
    </source>
</evidence>
<name>E1QER3_DESB2</name>
<dbReference type="OrthoDB" id="5516036at2"/>
<dbReference type="Gene3D" id="2.40.50.180">
    <property type="entry name" value="CheA-289, Domain 4"/>
    <property type="match status" value="1"/>
</dbReference>
<dbReference type="Pfam" id="PF00072">
    <property type="entry name" value="Response_reg"/>
    <property type="match status" value="1"/>
</dbReference>